<evidence type="ECO:0000259" key="2">
    <source>
        <dbReference type="PROSITE" id="PS50113"/>
    </source>
</evidence>
<dbReference type="PANTHER" id="PTHR43156:SF2">
    <property type="entry name" value="STAGE II SPORULATION PROTEIN E"/>
    <property type="match status" value="1"/>
</dbReference>
<dbReference type="Pfam" id="PF07228">
    <property type="entry name" value="SpoIIE"/>
    <property type="match status" value="1"/>
</dbReference>
<dbReference type="Proteomes" id="UP000669179">
    <property type="component" value="Unassembled WGS sequence"/>
</dbReference>
<keyword evidence="1" id="KW-0378">Hydrolase</keyword>
<organism evidence="3 4">
    <name type="scientific">Actinomadura barringtoniae</name>
    <dbReference type="NCBI Taxonomy" id="1427535"/>
    <lineage>
        <taxon>Bacteria</taxon>
        <taxon>Bacillati</taxon>
        <taxon>Actinomycetota</taxon>
        <taxon>Actinomycetes</taxon>
        <taxon>Streptosporangiales</taxon>
        <taxon>Thermomonosporaceae</taxon>
        <taxon>Actinomadura</taxon>
    </lineage>
</organism>
<dbReference type="PANTHER" id="PTHR43156">
    <property type="entry name" value="STAGE II SPORULATION PROTEIN E-RELATED"/>
    <property type="match status" value="1"/>
</dbReference>
<keyword evidence="4" id="KW-1185">Reference proteome</keyword>
<dbReference type="Gene3D" id="3.60.40.10">
    <property type="entry name" value="PPM-type phosphatase domain"/>
    <property type="match status" value="1"/>
</dbReference>
<dbReference type="SMART" id="SM00331">
    <property type="entry name" value="PP2C_SIG"/>
    <property type="match status" value="1"/>
</dbReference>
<dbReference type="SUPFAM" id="SSF55785">
    <property type="entry name" value="PYP-like sensor domain (PAS domain)"/>
    <property type="match status" value="1"/>
</dbReference>
<accession>A0A939PN98</accession>
<dbReference type="Gene3D" id="3.30.450.20">
    <property type="entry name" value="PAS domain"/>
    <property type="match status" value="1"/>
</dbReference>
<dbReference type="InterPro" id="IPR001610">
    <property type="entry name" value="PAC"/>
</dbReference>
<dbReference type="CDD" id="cd00130">
    <property type="entry name" value="PAS"/>
    <property type="match status" value="1"/>
</dbReference>
<reference evidence="3" key="1">
    <citation type="submission" date="2021-03" db="EMBL/GenBank/DDBJ databases">
        <authorList>
            <person name="Kanchanasin P."/>
            <person name="Saeng-In P."/>
            <person name="Phongsopitanun W."/>
            <person name="Yuki M."/>
            <person name="Kudo T."/>
            <person name="Ohkuma M."/>
            <person name="Tanasupawat S."/>
        </authorList>
    </citation>
    <scope>NUCLEOTIDE SEQUENCE</scope>
    <source>
        <strain evidence="3">GKU 128</strain>
    </source>
</reference>
<dbReference type="Pfam" id="PF08447">
    <property type="entry name" value="PAS_3"/>
    <property type="match status" value="1"/>
</dbReference>
<sequence>MQDPIVSEAERLADRWRLAERLAGVGWGEWDLATGEISWTPRLYEIYDRTPEEGPLRVDQLPEVVEPEDRAAVVERLRTLFERRTPVDGEYRIRHRGGPRHLRVLHEPVLDQSGRPRAIQTLAVDITEQRRVSEALAETREDVARERRVARRLRRALLPLREGVTEPAGLRVAVRYLAGEPGRVGGDWWKARELPDGRVLLAIGDAVGHGLEATAAMTQMRAGLAGLAYTGADASTLARWLNELVCDMSPKLAELEEPVTGSAALGHFDPESLELRWTSAGHPAPVLLRDGAATLMDGLPHGPLLGVMEEAGFPMTVTMLKPGDVVLFYTDGLLDRADRDREELTETMLDALRDGARSGADPELTAERVMRALDAESSADDICVMAVEIR</sequence>
<feature type="domain" description="PAC" evidence="2">
    <location>
        <begin position="87"/>
        <end position="138"/>
    </location>
</feature>
<dbReference type="InterPro" id="IPR036457">
    <property type="entry name" value="PPM-type-like_dom_sf"/>
</dbReference>
<proteinExistence type="predicted"/>
<protein>
    <submittedName>
        <fullName evidence="3">SpoIIE family protein phosphatase</fullName>
    </submittedName>
</protein>
<dbReference type="NCBIfam" id="TIGR00229">
    <property type="entry name" value="sensory_box"/>
    <property type="match status" value="1"/>
</dbReference>
<dbReference type="SUPFAM" id="SSF81606">
    <property type="entry name" value="PP2C-like"/>
    <property type="match status" value="1"/>
</dbReference>
<dbReference type="PROSITE" id="PS50113">
    <property type="entry name" value="PAC"/>
    <property type="match status" value="1"/>
</dbReference>
<comment type="caution">
    <text evidence="3">The sequence shown here is derived from an EMBL/GenBank/DDBJ whole genome shotgun (WGS) entry which is preliminary data.</text>
</comment>
<name>A0A939PN98_9ACTN</name>
<dbReference type="InterPro" id="IPR013655">
    <property type="entry name" value="PAS_fold_3"/>
</dbReference>
<evidence type="ECO:0000256" key="1">
    <source>
        <dbReference type="ARBA" id="ARBA00022801"/>
    </source>
</evidence>
<dbReference type="InterPro" id="IPR035965">
    <property type="entry name" value="PAS-like_dom_sf"/>
</dbReference>
<dbReference type="GO" id="GO:0016791">
    <property type="term" value="F:phosphatase activity"/>
    <property type="evidence" value="ECO:0007669"/>
    <property type="project" value="TreeGrafter"/>
</dbReference>
<gene>
    <name evidence="3" type="ORF">J4573_38540</name>
</gene>
<dbReference type="InterPro" id="IPR052016">
    <property type="entry name" value="Bact_Sigma-Reg"/>
</dbReference>
<dbReference type="InterPro" id="IPR000014">
    <property type="entry name" value="PAS"/>
</dbReference>
<dbReference type="InterPro" id="IPR000700">
    <property type="entry name" value="PAS-assoc_C"/>
</dbReference>
<evidence type="ECO:0000313" key="4">
    <source>
        <dbReference type="Proteomes" id="UP000669179"/>
    </source>
</evidence>
<dbReference type="EMBL" id="JAGEOJ010000018">
    <property type="protein sequence ID" value="MBO2453044.1"/>
    <property type="molecule type" value="Genomic_DNA"/>
</dbReference>
<dbReference type="AlphaFoldDB" id="A0A939PN98"/>
<evidence type="ECO:0000313" key="3">
    <source>
        <dbReference type="EMBL" id="MBO2453044.1"/>
    </source>
</evidence>
<dbReference type="RefSeq" id="WP_208261055.1">
    <property type="nucleotide sequence ID" value="NZ_JAGEOJ010000018.1"/>
</dbReference>
<dbReference type="SMART" id="SM00086">
    <property type="entry name" value="PAC"/>
    <property type="match status" value="1"/>
</dbReference>
<dbReference type="InterPro" id="IPR001932">
    <property type="entry name" value="PPM-type_phosphatase-like_dom"/>
</dbReference>